<sequence length="81" mass="9439">MMRLRMHFKKFVTLNLKTEEKNMTGSQIMFPPSLWAWAPDGLPSTTNGAESFHADFNRQFAKAHPNVHASLQVLRFRHRPM</sequence>
<dbReference type="EMBL" id="JAHWGI010001423">
    <property type="protein sequence ID" value="KAK3931386.1"/>
    <property type="molecule type" value="Genomic_DNA"/>
</dbReference>
<dbReference type="GO" id="GO:0016746">
    <property type="term" value="F:acyltransferase activity"/>
    <property type="evidence" value="ECO:0007669"/>
    <property type="project" value="UniProtKB-KW"/>
</dbReference>
<accession>A0AAE1LSX9</accession>
<gene>
    <name evidence="2" type="ORF">KUF71_006374</name>
    <name evidence="1" type="ORF">KUF71_017672</name>
</gene>
<keyword evidence="3" id="KW-1185">Reference proteome</keyword>
<comment type="caution">
    <text evidence="1">The sequence shown here is derived from an EMBL/GenBank/DDBJ whole genome shotgun (WGS) entry which is preliminary data.</text>
</comment>
<keyword evidence="1" id="KW-0808">Transferase</keyword>
<dbReference type="EMBL" id="JAHWGI010001388">
    <property type="protein sequence ID" value="KAK3929212.1"/>
    <property type="molecule type" value="Genomic_DNA"/>
</dbReference>
<dbReference type="Proteomes" id="UP001219518">
    <property type="component" value="Unassembled WGS sequence"/>
</dbReference>
<reference evidence="1" key="1">
    <citation type="submission" date="2021-07" db="EMBL/GenBank/DDBJ databases">
        <authorList>
            <person name="Catto M.A."/>
            <person name="Jacobson A."/>
            <person name="Kennedy G."/>
            <person name="Labadie P."/>
            <person name="Hunt B.G."/>
            <person name="Srinivasan R."/>
        </authorList>
    </citation>
    <scope>NUCLEOTIDE SEQUENCE</scope>
    <source>
        <strain evidence="1">PL_HMW_Pooled</strain>
        <tissue evidence="1">Head</tissue>
    </source>
</reference>
<name>A0AAE1LSX9_9NEOP</name>
<keyword evidence="1" id="KW-0012">Acyltransferase</keyword>
<protein>
    <submittedName>
        <fullName evidence="1">Phosphatidylcholine-sterol acyltransferase</fullName>
    </submittedName>
</protein>
<evidence type="ECO:0000313" key="3">
    <source>
        <dbReference type="Proteomes" id="UP001219518"/>
    </source>
</evidence>
<organism evidence="1 3">
    <name type="scientific">Frankliniella fusca</name>
    <dbReference type="NCBI Taxonomy" id="407009"/>
    <lineage>
        <taxon>Eukaryota</taxon>
        <taxon>Metazoa</taxon>
        <taxon>Ecdysozoa</taxon>
        <taxon>Arthropoda</taxon>
        <taxon>Hexapoda</taxon>
        <taxon>Insecta</taxon>
        <taxon>Pterygota</taxon>
        <taxon>Neoptera</taxon>
        <taxon>Paraneoptera</taxon>
        <taxon>Thysanoptera</taxon>
        <taxon>Terebrantia</taxon>
        <taxon>Thripoidea</taxon>
        <taxon>Thripidae</taxon>
        <taxon>Frankliniella</taxon>
    </lineage>
</organism>
<dbReference type="AlphaFoldDB" id="A0AAE1LSX9"/>
<proteinExistence type="predicted"/>
<evidence type="ECO:0000313" key="1">
    <source>
        <dbReference type="EMBL" id="KAK3929212.1"/>
    </source>
</evidence>
<reference evidence="1" key="2">
    <citation type="journal article" date="2023" name="BMC Genomics">
        <title>Pest status, molecular evolution, and epigenetic factors derived from the genome assembly of Frankliniella fusca, a thysanopteran phytovirus vector.</title>
        <authorList>
            <person name="Catto M.A."/>
            <person name="Labadie P.E."/>
            <person name="Jacobson A.L."/>
            <person name="Kennedy G.G."/>
            <person name="Srinivasan R."/>
            <person name="Hunt B.G."/>
        </authorList>
    </citation>
    <scope>NUCLEOTIDE SEQUENCE</scope>
    <source>
        <strain evidence="1">PL_HMW_Pooled</strain>
    </source>
</reference>
<evidence type="ECO:0000313" key="2">
    <source>
        <dbReference type="EMBL" id="KAK3931386.1"/>
    </source>
</evidence>